<dbReference type="OrthoDB" id="4325290at2"/>
<evidence type="ECO:0000313" key="4">
    <source>
        <dbReference type="Proteomes" id="UP000265325"/>
    </source>
</evidence>
<dbReference type="AlphaFoldDB" id="A0A2P2GVF9"/>
<keyword evidence="4" id="KW-1185">Reference proteome</keyword>
<dbReference type="EMBL" id="LAQS01000006">
    <property type="protein sequence ID" value="KKZ74869.1"/>
    <property type="molecule type" value="Genomic_DNA"/>
</dbReference>
<sequence>MTQPKSPAPCISTSCTRDCTTECREAINRAWTGLRGELPPATLLAPQQPVPPSTTEQVTGGRRLVEPDRHTADTITSDALDQLYAELDENVGVIQALRRQREEAEAAIERVRAECNRIEAAVTDNPASPDLAGGYLACLRHIRTALDEQQEQPTGPAPTHIGGRANAEDCPACSGTNPPYPFICPGPTA</sequence>
<keyword evidence="1" id="KW-0175">Coiled coil</keyword>
<dbReference type="Proteomes" id="UP000265325">
    <property type="component" value="Unassembled WGS sequence"/>
</dbReference>
<evidence type="ECO:0000313" key="3">
    <source>
        <dbReference type="EMBL" id="KKZ74869.1"/>
    </source>
</evidence>
<reference evidence="3 4" key="1">
    <citation type="submission" date="2015-05" db="EMBL/GenBank/DDBJ databases">
        <title>Draft Genome assembly of Streptomyces showdoensis.</title>
        <authorList>
            <person name="Thapa K.K."/>
            <person name="Metsa-Ketela M."/>
        </authorList>
    </citation>
    <scope>NUCLEOTIDE SEQUENCE [LARGE SCALE GENOMIC DNA]</scope>
    <source>
        <strain evidence="3 4">ATCC 15227</strain>
    </source>
</reference>
<accession>A0A2P2GVF9</accession>
<proteinExistence type="predicted"/>
<feature type="region of interest" description="Disordered" evidence="2">
    <location>
        <begin position="43"/>
        <end position="62"/>
    </location>
</feature>
<comment type="caution">
    <text evidence="3">The sequence shown here is derived from an EMBL/GenBank/DDBJ whole genome shotgun (WGS) entry which is preliminary data.</text>
</comment>
<feature type="coiled-coil region" evidence="1">
    <location>
        <begin position="87"/>
        <end position="121"/>
    </location>
</feature>
<organism evidence="3 4">
    <name type="scientific">Streptomyces showdoensis</name>
    <dbReference type="NCBI Taxonomy" id="68268"/>
    <lineage>
        <taxon>Bacteria</taxon>
        <taxon>Bacillati</taxon>
        <taxon>Actinomycetota</taxon>
        <taxon>Actinomycetes</taxon>
        <taxon>Kitasatosporales</taxon>
        <taxon>Streptomycetaceae</taxon>
        <taxon>Streptomyces</taxon>
    </lineage>
</organism>
<dbReference type="RefSeq" id="WP_046906370.1">
    <property type="nucleotide sequence ID" value="NZ_BAAAXG010000026.1"/>
</dbReference>
<gene>
    <name evidence="3" type="ORF">VO63_05315</name>
</gene>
<evidence type="ECO:0000256" key="1">
    <source>
        <dbReference type="SAM" id="Coils"/>
    </source>
</evidence>
<protein>
    <submittedName>
        <fullName evidence="3">Uncharacterized protein</fullName>
    </submittedName>
</protein>
<name>A0A2P2GVF9_STREW</name>
<evidence type="ECO:0000256" key="2">
    <source>
        <dbReference type="SAM" id="MobiDB-lite"/>
    </source>
</evidence>